<protein>
    <submittedName>
        <fullName evidence="3">Uncharacterized protein</fullName>
    </submittedName>
</protein>
<evidence type="ECO:0000313" key="3">
    <source>
        <dbReference type="EMBL" id="PSW20241.1"/>
    </source>
</evidence>
<feature type="compositionally biased region" description="Polar residues" evidence="1">
    <location>
        <begin position="455"/>
        <end position="471"/>
    </location>
</feature>
<dbReference type="RefSeq" id="WP_107271889.1">
    <property type="nucleotide sequence ID" value="NZ_PYMA01000004.1"/>
</dbReference>
<proteinExistence type="predicted"/>
<comment type="caution">
    <text evidence="3">The sequence shown here is derived from an EMBL/GenBank/DDBJ whole genome shotgun (WGS) entry which is preliminary data.</text>
</comment>
<keyword evidence="2" id="KW-1133">Transmembrane helix</keyword>
<evidence type="ECO:0000256" key="2">
    <source>
        <dbReference type="SAM" id="Phobius"/>
    </source>
</evidence>
<dbReference type="Pfam" id="PF11739">
    <property type="entry name" value="YdbH-like"/>
    <property type="match status" value="1"/>
</dbReference>
<dbReference type="AlphaFoldDB" id="A0A2T3NVH9"/>
<feature type="region of interest" description="Disordered" evidence="1">
    <location>
        <begin position="455"/>
        <end position="474"/>
    </location>
</feature>
<dbReference type="InterPro" id="IPR021730">
    <property type="entry name" value="YdbH"/>
</dbReference>
<evidence type="ECO:0000313" key="4">
    <source>
        <dbReference type="Proteomes" id="UP000241771"/>
    </source>
</evidence>
<feature type="region of interest" description="Disordered" evidence="1">
    <location>
        <begin position="724"/>
        <end position="745"/>
    </location>
</feature>
<reference evidence="3 4" key="1">
    <citation type="submission" date="2018-01" db="EMBL/GenBank/DDBJ databases">
        <title>Whole genome sequencing of Histamine producing bacteria.</title>
        <authorList>
            <person name="Butler K."/>
        </authorList>
    </citation>
    <scope>NUCLEOTIDE SEQUENCE [LARGE SCALE GENOMIC DNA]</scope>
    <source>
        <strain evidence="3 4">DSM 100436</strain>
    </source>
</reference>
<organism evidence="3 4">
    <name type="scientific">Photobacterium sanctipauli</name>
    <dbReference type="NCBI Taxonomy" id="1342794"/>
    <lineage>
        <taxon>Bacteria</taxon>
        <taxon>Pseudomonadati</taxon>
        <taxon>Pseudomonadota</taxon>
        <taxon>Gammaproteobacteria</taxon>
        <taxon>Vibrionales</taxon>
        <taxon>Vibrionaceae</taxon>
        <taxon>Photobacterium</taxon>
    </lineage>
</organism>
<keyword evidence="2" id="KW-0812">Transmembrane</keyword>
<dbReference type="Proteomes" id="UP000241771">
    <property type="component" value="Unassembled WGS sequence"/>
</dbReference>
<sequence length="1151" mass="127330">MEKTKENAPELPRLSRLPRFRKIRVFFYVFLVLVALIVIPATLLPPWLATKGIEINAISGISIGKRITIDELTISINSNTITINQLVLERFVDAESAISDASWRLSSPETTIQLAPSIRQATYHQGVKLSDIHLHNVAFNLTDLSPPYVFSAKAELASMFLKSKSAQPITQQIHDLSLVLTTEPYVALTGDFNQAKLTAFHPADVHTYQYPIDINKTHFSISWQPYNTPLNIHINRLNPKWASVTNPFEQLGENVTFSADLSHMKNSIKLTADTLALDQPVSLPEFIDKPDDEHEGLHLGRAIANLAQLPLQKVKIKHFSYGELIINSKLVIETPRVRMNKPNKPAKLHLKGQALGPDPYGIDVLVKHTGELDAHFTGTMTDPNGNSIHCAANVNFANPLPKALTCEADLEHTQDLTNKLKLFDMPHAKLTKPIVLEAKQTHLILSEKVTQTTKDTVSDQSANKQQEQAQAQPIKPHYQYQDVIKAGYKIDITLPESLKVNLNRYAFDRPKMLASDKAISSIKLNTDGTLSLMALYENDTIRLKLSDSTIAGNAAEKLTFANQQIKSRLSTHFSQFNCQIPFSLKGRKAKLKQSVKPKEKASHTASLSELHCHAKLMIDSAIGALYPTPTLSLSQISAKTVLILDWTEKALQAELSNLDIKVDSAQISLDGNWVETKADDLQVTAKRIEILQQYQEEATQAFSLKVGQSPISVMASLSAQQLITDESESANRPRRQSKSSASLPVQKYQSKLSLTLTNSILSVERPKQPKSSEDTSPAVSFSSDYKVATSLTQNNQPLPAIFTSGSLNYNGNTISLSGNTTNKRDISLLPYSVTYNIQSQNADISLHRNDIVFTSKKTLKKYYLPRLPTEYDLNSGKISFDAKLSLRNNQWSGKLGVFTDSLSGYIHNIHFADVNVALTAEITPSGFRSIHPISFHAGYLHAGILLENLFTTLEFDTGASRYAMHRVSAYSLGGSISIHDIQTSSLSHIPTTPVIIHGLNLTNLIESVDLKDIHAEGILDGTLPLAFLDGFPVITNGTLHSRYPGGVLKYKEGSKIDQNIESAGDSSLATISKILKNYNYHALAVDLDYSKEGQLIMSSRFKGHNPDFLKGQPINLNLTIQENIPALLKTLSVINSSKLESMFLKQLGIDE</sequence>
<dbReference type="EMBL" id="PYMA01000004">
    <property type="protein sequence ID" value="PSW20241.1"/>
    <property type="molecule type" value="Genomic_DNA"/>
</dbReference>
<keyword evidence="2" id="KW-0472">Membrane</keyword>
<feature type="transmembrane region" description="Helical" evidence="2">
    <location>
        <begin position="25"/>
        <end position="48"/>
    </location>
</feature>
<keyword evidence="4" id="KW-1185">Reference proteome</keyword>
<accession>A0A2T3NVH9</accession>
<evidence type="ECO:0000256" key="1">
    <source>
        <dbReference type="SAM" id="MobiDB-lite"/>
    </source>
</evidence>
<name>A0A2T3NVH9_9GAMM</name>
<gene>
    <name evidence="3" type="ORF">C9I98_09305</name>
</gene>